<dbReference type="Proteomes" id="UP000030651">
    <property type="component" value="Unassembled WGS sequence"/>
</dbReference>
<evidence type="ECO:0000313" key="3">
    <source>
        <dbReference type="Proteomes" id="UP000030651"/>
    </source>
</evidence>
<reference evidence="3" key="1">
    <citation type="journal article" date="2015" name="BMC Genomics">
        <title>Genomic and transcriptomic analysis of the endophytic fungus Pestalotiopsis fici reveals its lifestyle and high potential for synthesis of natural products.</title>
        <authorList>
            <person name="Wang X."/>
            <person name="Zhang X."/>
            <person name="Liu L."/>
            <person name="Xiang M."/>
            <person name="Wang W."/>
            <person name="Sun X."/>
            <person name="Che Y."/>
            <person name="Guo L."/>
            <person name="Liu G."/>
            <person name="Guo L."/>
            <person name="Wang C."/>
            <person name="Yin W.B."/>
            <person name="Stadler M."/>
            <person name="Zhang X."/>
            <person name="Liu X."/>
        </authorList>
    </citation>
    <scope>NUCLEOTIDE SEQUENCE [LARGE SCALE GENOMIC DNA]</scope>
    <source>
        <strain evidence="3">W106-1 / CGMCC3.15140</strain>
    </source>
</reference>
<keyword evidence="3" id="KW-1185">Reference proteome</keyword>
<dbReference type="OrthoDB" id="4755894at2759"/>
<feature type="compositionally biased region" description="Basic and acidic residues" evidence="1">
    <location>
        <begin position="49"/>
        <end position="62"/>
    </location>
</feature>
<sequence length="81" mass="8946">MSPSHTISTHLCKQIYTSWQQSRQSNGQLPVAVDPTLVPSVPYPARRSPSPEKRSMDSDRSDAGVPMSRSSSQGSWTWGSR</sequence>
<dbReference type="OMA" id="SIYASWR"/>
<feature type="compositionally biased region" description="Polar residues" evidence="1">
    <location>
        <begin position="68"/>
        <end position="81"/>
    </location>
</feature>
<accession>W3X8G1</accession>
<dbReference type="AlphaFoldDB" id="W3X8G1"/>
<gene>
    <name evidence="2" type="ORF">PFICI_06694</name>
</gene>
<dbReference type="KEGG" id="pfy:PFICI_06694"/>
<dbReference type="InParanoid" id="W3X8G1"/>
<proteinExistence type="predicted"/>
<dbReference type="HOGENOM" id="CLU_180977_0_0_1"/>
<feature type="region of interest" description="Disordered" evidence="1">
    <location>
        <begin position="20"/>
        <end position="81"/>
    </location>
</feature>
<organism evidence="2 3">
    <name type="scientific">Pestalotiopsis fici (strain W106-1 / CGMCC3.15140)</name>
    <dbReference type="NCBI Taxonomy" id="1229662"/>
    <lineage>
        <taxon>Eukaryota</taxon>
        <taxon>Fungi</taxon>
        <taxon>Dikarya</taxon>
        <taxon>Ascomycota</taxon>
        <taxon>Pezizomycotina</taxon>
        <taxon>Sordariomycetes</taxon>
        <taxon>Xylariomycetidae</taxon>
        <taxon>Amphisphaeriales</taxon>
        <taxon>Sporocadaceae</taxon>
        <taxon>Pestalotiopsis</taxon>
    </lineage>
</organism>
<dbReference type="eggNOG" id="ENOG502RMPU">
    <property type="taxonomic scope" value="Eukaryota"/>
</dbReference>
<evidence type="ECO:0000256" key="1">
    <source>
        <dbReference type="SAM" id="MobiDB-lite"/>
    </source>
</evidence>
<dbReference type="RefSeq" id="XP_007833466.1">
    <property type="nucleotide sequence ID" value="XM_007835275.1"/>
</dbReference>
<evidence type="ECO:0000313" key="2">
    <source>
        <dbReference type="EMBL" id="ETS81692.1"/>
    </source>
</evidence>
<name>W3X8G1_PESFW</name>
<protein>
    <submittedName>
        <fullName evidence="2">Uncharacterized protein</fullName>
    </submittedName>
</protein>
<dbReference type="GeneID" id="19271707"/>
<dbReference type="EMBL" id="KI912112">
    <property type="protein sequence ID" value="ETS81692.1"/>
    <property type="molecule type" value="Genomic_DNA"/>
</dbReference>